<sequence>MKNQSNNDRVIQFLCQPQGGRNYLLNALNSSSESEFIDALHNVIDAMNQDYDLKISLKSDR</sequence>
<accession>A0A964BME7</accession>
<dbReference type="AlphaFoldDB" id="A0A964BME7"/>
<gene>
    <name evidence="1" type="ORF">I4641_03325</name>
</gene>
<dbReference type="Proteomes" id="UP000729733">
    <property type="component" value="Unassembled WGS sequence"/>
</dbReference>
<reference evidence="1" key="1">
    <citation type="journal article" date="2021" name="Antonie Van Leeuwenhoek">
        <title>Draft genome and description of Waterburya agarophytonicola gen. nov. sp. nov. (Pleurocapsales, Cyanobacteria): a seaweed symbiont.</title>
        <authorList>
            <person name="Bonthond G."/>
            <person name="Shalygin S."/>
            <person name="Bayer T."/>
            <person name="Weinberger F."/>
        </authorList>
    </citation>
    <scope>NUCLEOTIDE SEQUENCE</scope>
    <source>
        <strain evidence="1">KI4</strain>
    </source>
</reference>
<name>A0A964BME7_9CYAN</name>
<proteinExistence type="predicted"/>
<organism evidence="1 2">
    <name type="scientific">Waterburya agarophytonicola KI4</name>
    <dbReference type="NCBI Taxonomy" id="2874699"/>
    <lineage>
        <taxon>Bacteria</taxon>
        <taxon>Bacillati</taxon>
        <taxon>Cyanobacteriota</taxon>
        <taxon>Cyanophyceae</taxon>
        <taxon>Pleurocapsales</taxon>
        <taxon>Hyellaceae</taxon>
        <taxon>Waterburya</taxon>
        <taxon>Waterburya agarophytonicola</taxon>
    </lineage>
</organism>
<comment type="caution">
    <text evidence="1">The sequence shown here is derived from an EMBL/GenBank/DDBJ whole genome shotgun (WGS) entry which is preliminary data.</text>
</comment>
<protein>
    <submittedName>
        <fullName evidence="1">Uncharacterized protein</fullName>
    </submittedName>
</protein>
<evidence type="ECO:0000313" key="1">
    <source>
        <dbReference type="EMBL" id="MCC0176010.1"/>
    </source>
</evidence>
<dbReference type="EMBL" id="JADWDC010000005">
    <property type="protein sequence ID" value="MCC0176010.1"/>
    <property type="molecule type" value="Genomic_DNA"/>
</dbReference>
<evidence type="ECO:0000313" key="2">
    <source>
        <dbReference type="Proteomes" id="UP000729733"/>
    </source>
</evidence>
<keyword evidence="2" id="KW-1185">Reference proteome</keyword>
<dbReference type="RefSeq" id="WP_229639046.1">
    <property type="nucleotide sequence ID" value="NZ_JADWDC010000005.1"/>
</dbReference>